<dbReference type="Gene3D" id="1.20.1160.20">
    <property type="match status" value="2"/>
</dbReference>
<name>A0A556UEI2_BAGYA</name>
<dbReference type="InterPro" id="IPR051425">
    <property type="entry name" value="Formin_Homology"/>
</dbReference>
<feature type="transmembrane region" description="Helical" evidence="8">
    <location>
        <begin position="1786"/>
        <end position="1804"/>
    </location>
</feature>
<dbReference type="CDD" id="cd00136">
    <property type="entry name" value="PDZ_canonical"/>
    <property type="match status" value="1"/>
</dbReference>
<protein>
    <submittedName>
        <fullName evidence="11">Sodium/myo-inositol cotransporter 2</fullName>
    </submittedName>
</protein>
<dbReference type="PROSITE" id="PS00456">
    <property type="entry name" value="NA_SOLUT_SYMP_1"/>
    <property type="match status" value="1"/>
</dbReference>
<evidence type="ECO:0000256" key="3">
    <source>
        <dbReference type="ARBA" id="ARBA00022692"/>
    </source>
</evidence>
<dbReference type="InterPro" id="IPR036034">
    <property type="entry name" value="PDZ_sf"/>
</dbReference>
<dbReference type="PROSITE" id="PS50106">
    <property type="entry name" value="PDZ"/>
    <property type="match status" value="3"/>
</dbReference>
<dbReference type="GO" id="GO:0022857">
    <property type="term" value="F:transmembrane transporter activity"/>
    <property type="evidence" value="ECO:0007669"/>
    <property type="project" value="InterPro"/>
</dbReference>
<keyword evidence="5 8" id="KW-0472">Membrane</keyword>
<dbReference type="GO" id="GO:0006355">
    <property type="term" value="P:regulation of DNA-templated transcription"/>
    <property type="evidence" value="ECO:0007669"/>
    <property type="project" value="InterPro"/>
</dbReference>
<feature type="transmembrane region" description="Helical" evidence="8">
    <location>
        <begin position="2182"/>
        <end position="2204"/>
    </location>
</feature>
<dbReference type="InterPro" id="IPR015425">
    <property type="entry name" value="FH2_Formin"/>
</dbReference>
<feature type="compositionally biased region" description="Low complexity" evidence="7">
    <location>
        <begin position="880"/>
        <end position="897"/>
    </location>
</feature>
<feature type="transmembrane region" description="Helical" evidence="8">
    <location>
        <begin position="2079"/>
        <end position="2108"/>
    </location>
</feature>
<feature type="region of interest" description="Disordered" evidence="7">
    <location>
        <begin position="1165"/>
        <end position="1194"/>
    </location>
</feature>
<keyword evidence="4 8" id="KW-1133">Transmembrane helix</keyword>
<feature type="region of interest" description="Disordered" evidence="7">
    <location>
        <begin position="1257"/>
        <end position="1358"/>
    </location>
</feature>
<feature type="compositionally biased region" description="Low complexity" evidence="7">
    <location>
        <begin position="1257"/>
        <end position="1276"/>
    </location>
</feature>
<evidence type="ECO:0000313" key="12">
    <source>
        <dbReference type="Proteomes" id="UP000319801"/>
    </source>
</evidence>
<feature type="compositionally biased region" description="Low complexity" evidence="7">
    <location>
        <begin position="2291"/>
        <end position="2302"/>
    </location>
</feature>
<dbReference type="InterPro" id="IPR038377">
    <property type="entry name" value="Na/Glc_symporter_sf"/>
</dbReference>
<feature type="transmembrane region" description="Helical" evidence="8">
    <location>
        <begin position="2224"/>
        <end position="2246"/>
    </location>
</feature>
<evidence type="ECO:0000256" key="7">
    <source>
        <dbReference type="SAM" id="MobiDB-lite"/>
    </source>
</evidence>
<feature type="transmembrane region" description="Helical" evidence="8">
    <location>
        <begin position="2151"/>
        <end position="2175"/>
    </location>
</feature>
<dbReference type="SUPFAM" id="SSF50156">
    <property type="entry name" value="PDZ domain-like"/>
    <property type="match status" value="3"/>
</dbReference>
<feature type="transmembrane region" description="Helical" evidence="8">
    <location>
        <begin position="1972"/>
        <end position="1990"/>
    </location>
</feature>
<feature type="transmembrane region" description="Helical" evidence="8">
    <location>
        <begin position="1756"/>
        <end position="1779"/>
    </location>
</feature>
<keyword evidence="3 8" id="KW-0812">Transmembrane</keyword>
<feature type="transmembrane region" description="Helical" evidence="8">
    <location>
        <begin position="1810"/>
        <end position="1834"/>
    </location>
</feature>
<dbReference type="CDD" id="cd06743">
    <property type="entry name" value="PDZ1_L-delphilin-like"/>
    <property type="match status" value="1"/>
</dbReference>
<feature type="transmembrane region" description="Helical" evidence="8">
    <location>
        <begin position="1912"/>
        <end position="1935"/>
    </location>
</feature>
<dbReference type="Pfam" id="PF02181">
    <property type="entry name" value="FH2"/>
    <property type="match status" value="1"/>
</dbReference>
<dbReference type="GO" id="GO:0016020">
    <property type="term" value="C:membrane"/>
    <property type="evidence" value="ECO:0007669"/>
    <property type="project" value="UniProtKB-SubCell"/>
</dbReference>
<feature type="domain" description="FH2" evidence="10">
    <location>
        <begin position="1350"/>
        <end position="1747"/>
    </location>
</feature>
<feature type="compositionally biased region" description="Pro residues" evidence="7">
    <location>
        <begin position="946"/>
        <end position="956"/>
    </location>
</feature>
<dbReference type="Pfam" id="PF00595">
    <property type="entry name" value="PDZ"/>
    <property type="match status" value="1"/>
</dbReference>
<feature type="region of interest" description="Disordered" evidence="7">
    <location>
        <begin position="686"/>
        <end position="965"/>
    </location>
</feature>
<dbReference type="CDD" id="cd07355">
    <property type="entry name" value="HN_L-delphilin-R2_like"/>
    <property type="match status" value="1"/>
</dbReference>
<feature type="region of interest" description="Disordered" evidence="7">
    <location>
        <begin position="1"/>
        <end position="29"/>
    </location>
</feature>
<dbReference type="SMART" id="SM00228">
    <property type="entry name" value="PDZ"/>
    <property type="match status" value="3"/>
</dbReference>
<feature type="region of interest" description="Disordered" evidence="7">
    <location>
        <begin position="2276"/>
        <end position="2302"/>
    </location>
</feature>
<feature type="transmembrane region" description="Helical" evidence="8">
    <location>
        <begin position="2011"/>
        <end position="2032"/>
    </location>
</feature>
<feature type="compositionally biased region" description="Low complexity" evidence="7">
    <location>
        <begin position="710"/>
        <end position="731"/>
    </location>
</feature>
<feature type="transmembrane region" description="Helical" evidence="8">
    <location>
        <begin position="2346"/>
        <end position="2365"/>
    </location>
</feature>
<feature type="compositionally biased region" description="Pro residues" evidence="7">
    <location>
        <begin position="782"/>
        <end position="803"/>
    </location>
</feature>
<feature type="compositionally biased region" description="Polar residues" evidence="7">
    <location>
        <begin position="15"/>
        <end position="24"/>
    </location>
</feature>
<feature type="compositionally biased region" description="Basic and acidic residues" evidence="7">
    <location>
        <begin position="2276"/>
        <end position="2289"/>
    </location>
</feature>
<dbReference type="SUPFAM" id="SSF101447">
    <property type="entry name" value="Formin homology 2 domain (FH2 domain)"/>
    <property type="match status" value="1"/>
</dbReference>
<dbReference type="Gene3D" id="1.20.1730.10">
    <property type="entry name" value="Sodium/glucose cotransporter"/>
    <property type="match status" value="1"/>
</dbReference>
<dbReference type="InterPro" id="IPR041489">
    <property type="entry name" value="PDZ_6"/>
</dbReference>
<dbReference type="InterPro" id="IPR042201">
    <property type="entry name" value="FH2_Formin_sf"/>
</dbReference>
<keyword evidence="12" id="KW-1185">Reference proteome</keyword>
<comment type="caution">
    <text evidence="11">The sequence shown here is derived from an EMBL/GenBank/DDBJ whole genome shotgun (WGS) entry which is preliminary data.</text>
</comment>
<dbReference type="PROSITE" id="PS51444">
    <property type="entry name" value="FH2"/>
    <property type="match status" value="1"/>
</dbReference>
<dbReference type="CDD" id="cd07354">
    <property type="entry name" value="HN_L-delphilin-R1_like"/>
    <property type="match status" value="1"/>
</dbReference>
<dbReference type="OrthoDB" id="410721at2759"/>
<feature type="compositionally biased region" description="Acidic residues" evidence="7">
    <location>
        <begin position="845"/>
        <end position="874"/>
    </location>
</feature>
<feature type="domain" description="PDZ" evidence="9">
    <location>
        <begin position="392"/>
        <end position="469"/>
    </location>
</feature>
<organism evidence="11 12">
    <name type="scientific">Bagarius yarrelli</name>
    <name type="common">Goonch</name>
    <name type="synonym">Bagrus yarrelli</name>
    <dbReference type="NCBI Taxonomy" id="175774"/>
    <lineage>
        <taxon>Eukaryota</taxon>
        <taxon>Metazoa</taxon>
        <taxon>Chordata</taxon>
        <taxon>Craniata</taxon>
        <taxon>Vertebrata</taxon>
        <taxon>Euteleostomi</taxon>
        <taxon>Actinopterygii</taxon>
        <taxon>Neopterygii</taxon>
        <taxon>Teleostei</taxon>
        <taxon>Ostariophysi</taxon>
        <taxon>Siluriformes</taxon>
        <taxon>Sisoridae</taxon>
        <taxon>Sisorinae</taxon>
        <taxon>Bagarius</taxon>
    </lineage>
</organism>
<evidence type="ECO:0000256" key="6">
    <source>
        <dbReference type="PROSITE-ProRule" id="PRU00810"/>
    </source>
</evidence>
<sequence length="2366" mass="265774">MMRRFLKSQKGRFSLRQSRSGSRSATKDFYPNPQVLRDFPLNIDLALPANNQGWPEDFGFKLGGDGPSYILSVEEGSSAYMAGLQPGDQVLEIDGQNVSSLSTKALIALAQTLKTVPPSIGVVSRIEQLDITPGPDGRFGFTIVGDCPLLVEDCMLNSPAGRSGLRAGDYVLEVNGIPVKHHEMAAAMIKASQGRTLRLGVLRINRWQKRISTSMKETYQSGDIVRQDRKYKALEFNKKVEEILGEEPVVKERLFDLLKQYASERDVEQLASTLPEILITEEHQQLIDSIRIFIPKKHRQRFDDVVSQSLISRLRGRSFSEHRQSGLRRSRSEDHPERLLVSTRASSVPRTAHEDGIIPPSRGLRKTTSLIAGHTGGATNRRLLYFLFCYRTVRVYKGNQSFGFTLRGHAPVWIDSVIPGSPAEKAGLKPGDRILFLNGLDMRNCAHEKVVAMLQGSGAMPSLVVEDGPPVFMLTEPEILEASPRSRSPVLSSLQWVAEILPPSIRVQGRTFSQQLEHLLTLQERYTICKSLEAFFQHRNVDTLIVDAFPILDTPAKQVIWQFIYQLLTYEEQEHCQSKISRFLGYKVTLPVAEPEPPASEPHRRSSSMKVTGTTYRSSVRGRSSDDLVIGTHLGMGIRTEPAELTSMRLAPGERQSGDGTSLPETPNNLTNLSAVYAELENVHVGKRSKSLKSRPPPAPETLIDIYPHSSSQSVRAKSSSPAVRASSGSRKVTSVQTPLPPPPPQPLWTESFPSPQECYPQDLPSQGSIEFNPYISLESPPLSPPSPPDYPPSPPDYLPSPPIRKKRYTFSRPPRSADTDLFMEALTEQLGQQLSVDDFLSPENDYEEDVVQMTLQDEEDEEVDDEDEEEDEGPFMAPDLSSASEMHSSSEDASSLTYSSSSEHIPPPPLTPPPPPPVQFNDPPPSSNFTIDQTPRQFTFRRHPGPPPPPPPRANPPKRQSINKVPPSQEEFIAHQVIQEAQSLPVQPTSGHSQHPIQQMHQSLPPLPSPDISPSVIHSHMMYQMHHQTQQTQQNQQVYQILQSHQTQHSHQLHQAQQSLQMHQNHQTHNTYQTQLSGSMDRLDKIERIELSDRHIYEVYQPQPAHPVHQTPRGHHQSHQVQLSSSMDRLDRLQKIEHLERMEHLEQIDQMKRVERAERRAEIYQAHVPQPNSKTSRQTPQPQSGYPSQQHVHSIHQIYPSNRPSQPTHQPHHIHQIEHIHQTQFVPSAPQYHVIHQPNQPHETQILSTFQPLPQQTIPQQQTQQQQQQQPLQHQHQSHPVHSSSHARQSPHPIQQQHHQHHHEAQSQLQHQPQPQPQTHHQVRCLMEPPPPPPLPPPCVPPPLPQSSPHKSDSSHMNVKRLRWEQVENSEGTIWGQLGEDSDYDKLSDMVKYLDLELHFGTQKNLVSVPELPPQAETFKKKDVIEILSHKKAYNASILIAHLKLSPGELRQVLMTMMTDRLEPTHIKQLLLYAPDDDEVKKYERYFDDPSKLSEPDQFVLQMLSVPEYKTRLKSLHFKSMLQEKTEEMRVAYEYIYKASLELKSSRKLAKILEFVLAMGNYLNNGQPKGSKTTGFKINFLSELSTTKTVDGKSTFLHILVKSLCQHFPEVLDFARELTTVPLAAKVNQRNITSDINDLHNTIQDIRSACQKMPATAEDRFAVVMSGFLENSHPAVQSLESLQQRAMEEFCKVASFFGEDGKVTTTEAFFGIFAEFTSKFDQELDLMASMEISNGFPTPTEKIASRSNTLSAADIVVLVVYFILILAVGVWVGTSLFASNVGSGHFIGLAGSAAAVGIGPVSYEWNGMLVVLLLGWVFLPIYIASGVTTMPEYLKKRFGGKRIQIFLAILYLFIYIFTKISVDMYAGAVFIQQALGWNIYLAVILLLLITALYTVAGGLAAVIYTDAAQTIIMLIGALTLMGFSFTEVGGWQAIFDSYNNAIPVIRVPNTTCGIPREDAFHIFRDPVTSDFPWPGVLLGMTMPSIWYWCSDQVIVQRSLAAKNLLHAKGGSLLASYLKILPFFMMVLPGMISRILYPDEVGCADPKVCKEVCGNSVGCSDIAYAKLVMELLPPGLRGLMMAVMIAALMSSLTSIFNSSSTLFTIDLWRYLRRAASEWELMVVGRVFVLILVVVSVLWIPLVQASQGGQLFIYLQSISNYLQPSITVVFIAGCFWKRTNEKGAFWGLVLGLLVGVVRMILDFVYPVPQCYETDTRPDIIKYVHYLYFSIILSLFTLAVVVCVSLATEKPTEKQLSRLMWSTRFDPMMRTEDKEPGVFNIDNDHEQEKSHGSAAQQTNGSSTQTSSKLKSILLWLCGMEQKSEAEQLSIPPAAVVCSLEEDPCLRHVVNTNLIICLSVAVFLFAYWA</sequence>
<evidence type="ECO:0000259" key="9">
    <source>
        <dbReference type="PROSITE" id="PS50106"/>
    </source>
</evidence>
<dbReference type="CDD" id="cd06744">
    <property type="entry name" value="PDZ2_L-delphilin-like"/>
    <property type="match status" value="1"/>
</dbReference>
<dbReference type="PANTHER" id="PTHR45725">
    <property type="entry name" value="FORMIN HOMOLOGY 2 FAMILY MEMBER"/>
    <property type="match status" value="1"/>
</dbReference>
<evidence type="ECO:0000259" key="10">
    <source>
        <dbReference type="PROSITE" id="PS51444"/>
    </source>
</evidence>
<dbReference type="InterPro" id="IPR001734">
    <property type="entry name" value="Na/solute_symporter"/>
</dbReference>
<evidence type="ECO:0000313" key="11">
    <source>
        <dbReference type="EMBL" id="TSO37039.1"/>
    </source>
</evidence>
<dbReference type="Pfam" id="PF17820">
    <property type="entry name" value="PDZ_6"/>
    <property type="match status" value="2"/>
</dbReference>
<keyword evidence="6" id="KW-0539">Nucleus</keyword>
<feature type="compositionally biased region" description="Pro residues" evidence="7">
    <location>
        <begin position="1329"/>
        <end position="1347"/>
    </location>
</feature>
<evidence type="ECO:0000256" key="5">
    <source>
        <dbReference type="ARBA" id="ARBA00023136"/>
    </source>
</evidence>
<dbReference type="InterPro" id="IPR030237">
    <property type="entry name" value="Harmonin_N"/>
</dbReference>
<feature type="domain" description="PDZ" evidence="9">
    <location>
        <begin position="44"/>
        <end position="102"/>
    </location>
</feature>
<feature type="region of interest" description="Disordered" evidence="7">
    <location>
        <begin position="595"/>
        <end position="619"/>
    </location>
</feature>
<dbReference type="EMBL" id="VCAZ01000066">
    <property type="protein sequence ID" value="TSO37039.1"/>
    <property type="molecule type" value="Genomic_DNA"/>
</dbReference>
<dbReference type="PROSITE" id="PS50283">
    <property type="entry name" value="NA_SOLUT_SYMP_3"/>
    <property type="match status" value="1"/>
</dbReference>
<gene>
    <name evidence="11" type="ORF">Baya_10006</name>
</gene>
<feature type="domain" description="PDZ" evidence="9">
    <location>
        <begin position="128"/>
        <end position="203"/>
    </location>
</feature>
<dbReference type="PROSITE" id="PS51477">
    <property type="entry name" value="PAH"/>
    <property type="match status" value="1"/>
</dbReference>
<feature type="transmembrane region" description="Helical" evidence="8">
    <location>
        <begin position="1878"/>
        <end position="1905"/>
    </location>
</feature>
<accession>A0A556UEI2</accession>
<dbReference type="Pfam" id="PF00474">
    <property type="entry name" value="SSF"/>
    <property type="match status" value="1"/>
</dbReference>
<dbReference type="GO" id="GO:0005634">
    <property type="term" value="C:nucleus"/>
    <property type="evidence" value="ECO:0007669"/>
    <property type="project" value="UniProtKB-SubCell"/>
</dbReference>
<dbReference type="Pfam" id="PF21219">
    <property type="entry name" value="USH1C_N"/>
    <property type="match status" value="1"/>
</dbReference>
<feature type="compositionally biased region" description="Basic residues" evidence="7">
    <location>
        <begin position="1"/>
        <end position="10"/>
    </location>
</feature>
<dbReference type="Proteomes" id="UP000319801">
    <property type="component" value="Unassembled WGS sequence"/>
</dbReference>
<comment type="similarity">
    <text evidence="2">Belongs to the sodium:solute symporter (SSF) (TC 2.A.21) family.</text>
</comment>
<evidence type="ECO:0000256" key="8">
    <source>
        <dbReference type="SAM" id="Phobius"/>
    </source>
</evidence>
<dbReference type="InterPro" id="IPR003822">
    <property type="entry name" value="PAH"/>
</dbReference>
<feature type="region of interest" description="Disordered" evidence="7">
    <location>
        <begin position="640"/>
        <end position="669"/>
    </location>
</feature>
<feature type="compositionally biased region" description="Polar residues" evidence="7">
    <location>
        <begin position="658"/>
        <end position="669"/>
    </location>
</feature>
<feature type="compositionally biased region" description="Polar residues" evidence="7">
    <location>
        <begin position="928"/>
        <end position="938"/>
    </location>
</feature>
<evidence type="ECO:0000256" key="1">
    <source>
        <dbReference type="ARBA" id="ARBA00004141"/>
    </source>
</evidence>
<dbReference type="NCBIfam" id="TIGR00813">
    <property type="entry name" value="sss"/>
    <property type="match status" value="1"/>
</dbReference>
<reference evidence="11 12" key="1">
    <citation type="journal article" date="2019" name="Genome Biol. Evol.">
        <title>Whole-Genome Sequencing of the Giant Devil Catfish, Bagarius yarrelli.</title>
        <authorList>
            <person name="Jiang W."/>
            <person name="Lv Y."/>
            <person name="Cheng L."/>
            <person name="Yang K."/>
            <person name="Chao B."/>
            <person name="Wang X."/>
            <person name="Li Y."/>
            <person name="Pan X."/>
            <person name="You X."/>
            <person name="Zhang Y."/>
            <person name="Yang J."/>
            <person name="Li J."/>
            <person name="Zhang X."/>
            <person name="Liu S."/>
            <person name="Sun C."/>
            <person name="Yang J."/>
            <person name="Shi Q."/>
        </authorList>
    </citation>
    <scope>NUCLEOTIDE SEQUENCE [LARGE SCALE GENOMIC DNA]</scope>
    <source>
        <strain evidence="11">JWS20170419001</strain>
        <tissue evidence="11">Muscle</tissue>
    </source>
</reference>
<dbReference type="PANTHER" id="PTHR45725:SF13">
    <property type="entry name" value="DELPHILIN-LIKE ISOFORM X1"/>
    <property type="match status" value="1"/>
</dbReference>
<feature type="compositionally biased region" description="Polar residues" evidence="7">
    <location>
        <begin position="1171"/>
        <end position="1193"/>
    </location>
</feature>
<feature type="compositionally biased region" description="Pro residues" evidence="7">
    <location>
        <begin position="906"/>
        <end position="927"/>
    </location>
</feature>
<evidence type="ECO:0000256" key="4">
    <source>
        <dbReference type="ARBA" id="ARBA00022989"/>
    </source>
</evidence>
<dbReference type="Gene3D" id="2.30.42.10">
    <property type="match status" value="3"/>
</dbReference>
<feature type="compositionally biased region" description="Polar residues" evidence="7">
    <location>
        <begin position="1279"/>
        <end position="1289"/>
    </location>
</feature>
<feature type="compositionally biased region" description="Polar residues" evidence="7">
    <location>
        <begin position="609"/>
        <end position="619"/>
    </location>
</feature>
<dbReference type="Gene3D" id="1.20.58.2220">
    <property type="entry name" value="Formin, FH2 domain"/>
    <property type="match status" value="1"/>
</dbReference>
<comment type="subcellular location">
    <subcellularLocation>
        <location evidence="1">Membrane</location>
        <topology evidence="1">Multi-pass membrane protein</topology>
    </subcellularLocation>
    <subcellularLocation>
        <location evidence="6">Nucleus</location>
    </subcellularLocation>
</comment>
<feature type="compositionally biased region" description="Low complexity" evidence="7">
    <location>
        <begin position="1307"/>
        <end position="1321"/>
    </location>
</feature>
<feature type="transmembrane region" description="Helical" evidence="8">
    <location>
        <begin position="1846"/>
        <end position="1872"/>
    </location>
</feature>
<proteinExistence type="inferred from homology"/>
<evidence type="ECO:0000256" key="2">
    <source>
        <dbReference type="ARBA" id="ARBA00006434"/>
    </source>
</evidence>
<feature type="region of interest" description="Disordered" evidence="7">
    <location>
        <begin position="1107"/>
        <end position="1127"/>
    </location>
</feature>
<feature type="transmembrane region" description="Helical" evidence="8">
    <location>
        <begin position="2120"/>
        <end position="2139"/>
    </location>
</feature>
<dbReference type="InterPro" id="IPR018212">
    <property type="entry name" value="Na/solute_symporter_CS"/>
</dbReference>
<dbReference type="InterPro" id="IPR001478">
    <property type="entry name" value="PDZ"/>
</dbReference>
<dbReference type="SMART" id="SM00498">
    <property type="entry name" value="FH2"/>
    <property type="match status" value="1"/>
</dbReference>